<reference evidence="3 4" key="1">
    <citation type="submission" date="2019-10" db="EMBL/GenBank/DDBJ databases">
        <authorList>
            <person name="Palmer J.M."/>
        </authorList>
    </citation>
    <scope>NUCLEOTIDE SEQUENCE [LARGE SCALE GENOMIC DNA]</scope>
    <source>
        <strain evidence="3 4">TWF694</strain>
    </source>
</reference>
<protein>
    <submittedName>
        <fullName evidence="3">Uncharacterized protein</fullName>
    </submittedName>
</protein>
<name>A0AAV9XPR9_9PEZI</name>
<evidence type="ECO:0000256" key="1">
    <source>
        <dbReference type="SAM" id="MobiDB-lite"/>
    </source>
</evidence>
<proteinExistence type="predicted"/>
<feature type="signal peptide" evidence="2">
    <location>
        <begin position="1"/>
        <end position="26"/>
    </location>
</feature>
<keyword evidence="2" id="KW-0732">Signal</keyword>
<feature type="chain" id="PRO_5043586684" evidence="2">
    <location>
        <begin position="27"/>
        <end position="1567"/>
    </location>
</feature>
<keyword evidence="4" id="KW-1185">Reference proteome</keyword>
<dbReference type="EMBL" id="JAVHJO010000001">
    <property type="protein sequence ID" value="KAK6544058.1"/>
    <property type="molecule type" value="Genomic_DNA"/>
</dbReference>
<evidence type="ECO:0000313" key="4">
    <source>
        <dbReference type="Proteomes" id="UP001365542"/>
    </source>
</evidence>
<accession>A0AAV9XPR9</accession>
<gene>
    <name evidence="3" type="ORF">TWF694_000771</name>
</gene>
<sequence>MRIMGPFFLNLLLCVWISLDLLDARGIRDHTYDAKIWHISPVSLETRNVLQVSKLRQPYHQTTTSHLYKRTGRKRPASSEGDAGPSKQQKIDEYTNSIERYQFLQYYENAQRTVLHTDPGTGIARQGNLEQNFRNGALNRRYFSLAKIGLPNTVNALRAFKLENNEIEIDEAVYNLAILIENAQQELTGETTQADRSSPSAFATFVSTKDKSIVIPWGGRDGALGEASKYYQSLPDMIYACWKQWTGDRAQDSIRYVIMAEIFRPQTQEVIETIYERLGQDLTEIFSLRFSEVQASPEDSLERKNWNAVQGIHEVLAFRSMLFLYRNLLQNAEISGIYIKFSGSDSPTREGERTAVIVLETQQPGGGNGKSPSEINVEETFKKAVRDGKERWKATLENASIREGVPASLLGGLEDADELIPLMDGLRYDYSWTGGQSYPFNSFLQAITSGSSGNQWPIYERRLSEGATWRKINIIEDLDGGHSHTIFRAAASTTWKHFAFWWSRDAQNYEKGVLSTWIFQCWAIGSNNQEDPQSRYLEINLGRTPATELRYITIWNIENWETIEIFQQVYQKSGFSLVNDGAFSLAIGELSEEGDAGQLELWNALVGTFEIGEINNMCQGHPVGLRRAKISKISFNFHATLFNDQDLLKRASVLIELVPFPGDNDAIMTKINTVSEGFLEQQAIERLSKLGLEPPSVNMVSDQIIWNPLEESLKGRTNYQAWVQPSYVQIEAICRQGDNEYKYRFAMSSEEKHLLLESVIKPSERERPALAADGDIYETLGDALVSTWFSQEGWSTIKEVSFKEISDAGKAVIKRHLGAQGDVMKFDYDGESDRWRDFFSELRFTAEGNAIEKLYTERPEFLVSRDIHSIEIGRQANDNPSDFFIFVQFRVPQLILGYSDLLRSGTPSSQPGESSDGERQEIQDRSLLNRYFHRGAEYRGQYLRTFADSASPIPDNQDLAAKAWLDTFHILELTKINDLSYPLFESVEDLFDLRYLFEAAAKSKDAKYPHVKFQIVPAGLSSYRYELSVCQATGSVVFLRAAKAPQVSATRLAQIDDIGDVIFAAWRYYWQRRHVFPTLLSLGDNGKVVVSLVGLRYVTFLDLSEESNKVLDAVYREYSDLATPSHLLVIRHPDFIFGNNFGSAFPAHSLPEVRFSNNINLRRQKLWLILTGLLEVYAVNNIFFRHEGEMNSENDSARLVSTIVIRWEQDSNTEVIQNGMKAKILLRLDRIGGSRKGVKGFVARSGLIISARALRTTHFWTAAVRGEILTRSNGLVGADFRTPDTAPLDRNLYRIEEIEKYRSLPTDLKDIMTRDLFSWTALSSSFMLGLEQIGAGRNLEDGIDTGSYAVAQLIPKNSDTSYQVWAGPSRGDIKHLIIRTHPEIKDFNDPKSFSEASRQVEELSKVVFEVWKTYASVLFDIAPTKPSNLIQGLELVTIEGLSAETIRIIRYIWHTLLSKPIDAVEPILIISFNSFYQSPPGTGSGGTLRTDQVSIWNLLMGTAEVTSIVVTLQLFPNALGQRFIVGIWINQSDPSSDNSIRIILRIVPANRIVNVIPPGLEAQSLLS</sequence>
<comment type="caution">
    <text evidence="3">The sequence shown here is derived from an EMBL/GenBank/DDBJ whole genome shotgun (WGS) entry which is preliminary data.</text>
</comment>
<evidence type="ECO:0000256" key="2">
    <source>
        <dbReference type="SAM" id="SignalP"/>
    </source>
</evidence>
<feature type="compositionally biased region" description="Basic residues" evidence="1">
    <location>
        <begin position="67"/>
        <end position="76"/>
    </location>
</feature>
<organism evidence="3 4">
    <name type="scientific">Orbilia ellipsospora</name>
    <dbReference type="NCBI Taxonomy" id="2528407"/>
    <lineage>
        <taxon>Eukaryota</taxon>
        <taxon>Fungi</taxon>
        <taxon>Dikarya</taxon>
        <taxon>Ascomycota</taxon>
        <taxon>Pezizomycotina</taxon>
        <taxon>Orbiliomycetes</taxon>
        <taxon>Orbiliales</taxon>
        <taxon>Orbiliaceae</taxon>
        <taxon>Orbilia</taxon>
    </lineage>
</organism>
<evidence type="ECO:0000313" key="3">
    <source>
        <dbReference type="EMBL" id="KAK6544058.1"/>
    </source>
</evidence>
<feature type="region of interest" description="Disordered" evidence="1">
    <location>
        <begin position="63"/>
        <end position="91"/>
    </location>
</feature>
<dbReference type="Proteomes" id="UP001365542">
    <property type="component" value="Unassembled WGS sequence"/>
</dbReference>